<keyword evidence="4" id="KW-1133">Transmembrane helix</keyword>
<proteinExistence type="predicted"/>
<name>A0ABS2KHA6_9GAMM</name>
<keyword evidence="4" id="KW-0472">Membrane</keyword>
<dbReference type="InterPro" id="IPR011712">
    <property type="entry name" value="Sig_transdc_His_kin_sub3_dim/P"/>
</dbReference>
<dbReference type="EMBL" id="JADIKF010000039">
    <property type="protein sequence ID" value="MBM7130562.1"/>
    <property type="molecule type" value="Genomic_DNA"/>
</dbReference>
<dbReference type="Pfam" id="PF02518">
    <property type="entry name" value="HATPase_c"/>
    <property type="match status" value="1"/>
</dbReference>
<evidence type="ECO:0000313" key="7">
    <source>
        <dbReference type="EMBL" id="MBM7130562.1"/>
    </source>
</evidence>
<feature type="transmembrane region" description="Helical" evidence="4">
    <location>
        <begin position="48"/>
        <end position="67"/>
    </location>
</feature>
<reference evidence="7" key="1">
    <citation type="submission" date="2020-10" db="EMBL/GenBank/DDBJ databases">
        <title>Phylogeny of dyella-like bacteria.</title>
        <authorList>
            <person name="Fu J."/>
        </authorList>
    </citation>
    <scope>NUCLEOTIDE SEQUENCE</scope>
    <source>
        <strain evidence="7">DHON07</strain>
    </source>
</reference>
<comment type="caution">
    <text evidence="7">The sequence shown here is derived from an EMBL/GenBank/DDBJ whole genome shotgun (WGS) entry which is preliminary data.</text>
</comment>
<feature type="transmembrane region" description="Helical" evidence="4">
    <location>
        <begin position="15"/>
        <end position="36"/>
    </location>
</feature>
<dbReference type="Pfam" id="PF07730">
    <property type="entry name" value="HisKA_3"/>
    <property type="match status" value="1"/>
</dbReference>
<dbReference type="InterPro" id="IPR036890">
    <property type="entry name" value="HATPase_C_sf"/>
</dbReference>
<dbReference type="PANTHER" id="PTHR24421">
    <property type="entry name" value="NITRATE/NITRITE SENSOR PROTEIN NARX-RELATED"/>
    <property type="match status" value="1"/>
</dbReference>
<dbReference type="Gene3D" id="1.20.5.1930">
    <property type="match status" value="1"/>
</dbReference>
<evidence type="ECO:0000313" key="8">
    <source>
        <dbReference type="Proteomes" id="UP001430193"/>
    </source>
</evidence>
<feature type="domain" description="Signal transduction histidine kinase subgroup 3 dimerisation and phosphoacceptor" evidence="6">
    <location>
        <begin position="211"/>
        <end position="274"/>
    </location>
</feature>
<protein>
    <submittedName>
        <fullName evidence="7">Sensor histidine kinase</fullName>
    </submittedName>
</protein>
<sequence length="418" mass="46055">MMQGMAMTNFNHIRVLRITGLVAYLCCGAPLFTNWATERLDLLNRPNFALLLWTLFYVLFGIIYLLITNNLGARTSMTARMNMAVRVFGLLPLTVTALMVGWYSHSGLSATLLLVVAVVLPWLVPLWVGVAWLVFQTLCLAALFSTFAEFKQSPLTLGLLQAILYTAFSMPGFVASMVASQQAEEREVQRRLNSELRATRALLAESTRIAERMRIARELHDLIGHHLTALSLNLEVASHLSNEAACEHVRKAQNTARLLLADVREAVSELRQDDAIDLTQALQSLVDGVPSLRVHVSTPPRFSVEDPRRAQVLLRCVQEIITNTAKHAGAHNLWLTFTYDGENLLSLNARDDGRGAAQVLPGNGLSGMRERLVEFGGDVSMESGVGQGFALHVRLPLGEPSVLAHTPSRFEPPALSLT</sequence>
<dbReference type="InterPro" id="IPR050482">
    <property type="entry name" value="Sensor_HK_TwoCompSys"/>
</dbReference>
<dbReference type="CDD" id="cd16917">
    <property type="entry name" value="HATPase_UhpB-NarQ-NarX-like"/>
    <property type="match status" value="1"/>
</dbReference>
<keyword evidence="8" id="KW-1185">Reference proteome</keyword>
<evidence type="ECO:0000256" key="4">
    <source>
        <dbReference type="SAM" id="Phobius"/>
    </source>
</evidence>
<keyword evidence="2 7" id="KW-0418">Kinase</keyword>
<feature type="transmembrane region" description="Helical" evidence="4">
    <location>
        <begin position="87"/>
        <end position="104"/>
    </location>
</feature>
<evidence type="ECO:0000256" key="2">
    <source>
        <dbReference type="ARBA" id="ARBA00022777"/>
    </source>
</evidence>
<dbReference type="Proteomes" id="UP001430193">
    <property type="component" value="Unassembled WGS sequence"/>
</dbReference>
<dbReference type="GO" id="GO:0016301">
    <property type="term" value="F:kinase activity"/>
    <property type="evidence" value="ECO:0007669"/>
    <property type="project" value="UniProtKB-KW"/>
</dbReference>
<dbReference type="PANTHER" id="PTHR24421:SF59">
    <property type="entry name" value="OXYGEN SENSOR HISTIDINE KINASE NREB"/>
    <property type="match status" value="1"/>
</dbReference>
<keyword evidence="4" id="KW-0812">Transmembrane</keyword>
<dbReference type="SUPFAM" id="SSF55874">
    <property type="entry name" value="ATPase domain of HSP90 chaperone/DNA topoisomerase II/histidine kinase"/>
    <property type="match status" value="1"/>
</dbReference>
<gene>
    <name evidence="7" type="ORF">ISS99_13575</name>
</gene>
<keyword evidence="3" id="KW-0902">Two-component regulatory system</keyword>
<evidence type="ECO:0000259" key="5">
    <source>
        <dbReference type="Pfam" id="PF02518"/>
    </source>
</evidence>
<dbReference type="InterPro" id="IPR003594">
    <property type="entry name" value="HATPase_dom"/>
</dbReference>
<feature type="domain" description="Histidine kinase/HSP90-like ATPase" evidence="5">
    <location>
        <begin position="313"/>
        <end position="398"/>
    </location>
</feature>
<feature type="transmembrane region" description="Helical" evidence="4">
    <location>
        <begin position="155"/>
        <end position="179"/>
    </location>
</feature>
<accession>A0ABS2KHA6</accession>
<evidence type="ECO:0000256" key="3">
    <source>
        <dbReference type="ARBA" id="ARBA00023012"/>
    </source>
</evidence>
<organism evidence="7 8">
    <name type="scientific">Dyella mobilis</name>
    <dbReference type="NCBI Taxonomy" id="1849582"/>
    <lineage>
        <taxon>Bacteria</taxon>
        <taxon>Pseudomonadati</taxon>
        <taxon>Pseudomonadota</taxon>
        <taxon>Gammaproteobacteria</taxon>
        <taxon>Lysobacterales</taxon>
        <taxon>Rhodanobacteraceae</taxon>
        <taxon>Dyella</taxon>
    </lineage>
</organism>
<feature type="transmembrane region" description="Helical" evidence="4">
    <location>
        <begin position="110"/>
        <end position="143"/>
    </location>
</feature>
<evidence type="ECO:0000259" key="6">
    <source>
        <dbReference type="Pfam" id="PF07730"/>
    </source>
</evidence>
<keyword evidence="1" id="KW-0808">Transferase</keyword>
<dbReference type="Gene3D" id="3.30.565.10">
    <property type="entry name" value="Histidine kinase-like ATPase, C-terminal domain"/>
    <property type="match status" value="1"/>
</dbReference>
<evidence type="ECO:0000256" key="1">
    <source>
        <dbReference type="ARBA" id="ARBA00022679"/>
    </source>
</evidence>